<feature type="transmembrane region" description="Helical" evidence="8">
    <location>
        <begin position="28"/>
        <end position="47"/>
    </location>
</feature>
<name>G2DCB3_9GAMM</name>
<keyword evidence="11" id="KW-0449">Lipoprotein</keyword>
<evidence type="ECO:0000256" key="2">
    <source>
        <dbReference type="ARBA" id="ARBA00005236"/>
    </source>
</evidence>
<dbReference type="GO" id="GO:0044874">
    <property type="term" value="P:lipoprotein localization to outer membrane"/>
    <property type="evidence" value="ECO:0007669"/>
    <property type="project" value="TreeGrafter"/>
</dbReference>
<evidence type="ECO:0000256" key="4">
    <source>
        <dbReference type="ARBA" id="ARBA00022692"/>
    </source>
</evidence>
<proteinExistence type="inferred from homology"/>
<keyword evidence="12" id="KW-1185">Reference proteome</keyword>
<feature type="domain" description="MacB-like periplasmic core" evidence="10">
    <location>
        <begin position="27"/>
        <end position="240"/>
    </location>
</feature>
<dbReference type="Pfam" id="PF12704">
    <property type="entry name" value="MacB_PCD"/>
    <property type="match status" value="1"/>
</dbReference>
<dbReference type="GO" id="GO:0098797">
    <property type="term" value="C:plasma membrane protein complex"/>
    <property type="evidence" value="ECO:0007669"/>
    <property type="project" value="TreeGrafter"/>
</dbReference>
<evidence type="ECO:0000256" key="5">
    <source>
        <dbReference type="ARBA" id="ARBA00022989"/>
    </source>
</evidence>
<dbReference type="RefSeq" id="WP_005960824.1">
    <property type="nucleotide sequence ID" value="NZ_AFOC01000028.1"/>
</dbReference>
<evidence type="ECO:0000256" key="3">
    <source>
        <dbReference type="ARBA" id="ARBA00022475"/>
    </source>
</evidence>
<comment type="subcellular location">
    <subcellularLocation>
        <location evidence="1">Cell membrane</location>
        <topology evidence="1">Multi-pass membrane protein</topology>
    </subcellularLocation>
</comment>
<dbReference type="Pfam" id="PF02687">
    <property type="entry name" value="FtsX"/>
    <property type="match status" value="1"/>
</dbReference>
<sequence length="427" mass="46288">MGNTASSANRLILAVALRSLSDNLRRTLLTVGAIATGLASLIFLWGFNDGLHHNMLQNFQESIIGSLQIHRQGFFENPKLSLHLRHPDQVTQTLNRLGANTWSPRLESFALAASDTTTEGVMLIGMDPVHEPRVTKLKERIGEGRFLQPGDTFVCILGATTARNLKIGLGDSLVLLGYDRFGALVAEEFRLIGIITSGEMGLDRGMALTSLSALQEMLDFPGGVTDLVVRVPEERLNSLKADLLLTLADQDLEVMAWSDMFPVMQEWITLHNGFLYLFLGVVLFIVLAGELNTLLLSMLERTREFGIFMAIGTQPRQLTLMILSEALAIGLLGIFCGILLGIAIVLLTQHTGIDLSLLLGSTTRFYVDPLIYPNLNLQHLGITTLANPAHLPAGGHLPRAASQPAATRRGAAPCLTQPGSPPASICS</sequence>
<feature type="transmembrane region" description="Helical" evidence="8">
    <location>
        <begin position="320"/>
        <end position="347"/>
    </location>
</feature>
<gene>
    <name evidence="11" type="primary">lolE2</name>
    <name evidence="11" type="ORF">Rifp1Sym_ba00030</name>
</gene>
<feature type="region of interest" description="Disordered" evidence="7">
    <location>
        <begin position="408"/>
        <end position="427"/>
    </location>
</feature>
<comment type="similarity">
    <text evidence="2">Belongs to the ABC-4 integral membrane protein family. LolC/E subfamily.</text>
</comment>
<keyword evidence="4 8" id="KW-0812">Transmembrane</keyword>
<reference evidence="11" key="1">
    <citation type="journal article" date="2011" name="ISME J.">
        <title>The endosymbionts of the deep-sea tubeworms Riftia pachyptila and Tevnia jerichonana share an identical physiology as revealed by proteogenomic analyses.</title>
        <authorList>
            <person name="Gardebrecht A."/>
            <person name="Markert S."/>
            <person name="Felbeck H."/>
            <person name="Thuermer A."/>
            <person name="Albrecht D."/>
            <person name="Wollherr A."/>
            <person name="Kabisch J."/>
            <person name="Lehmann R."/>
            <person name="Daniel R."/>
            <person name="Liesegang H."/>
            <person name="Hecker M."/>
            <person name="Sievert S.M."/>
            <person name="Schweder T."/>
        </authorList>
    </citation>
    <scope>NUCLEOTIDE SEQUENCE [LARGE SCALE GENOMIC DNA]</scope>
</reference>
<dbReference type="PANTHER" id="PTHR30489">
    <property type="entry name" value="LIPOPROTEIN-RELEASING SYSTEM TRANSMEMBRANE PROTEIN LOLE"/>
    <property type="match status" value="1"/>
</dbReference>
<keyword evidence="3" id="KW-1003">Cell membrane</keyword>
<evidence type="ECO:0000259" key="10">
    <source>
        <dbReference type="Pfam" id="PF12704"/>
    </source>
</evidence>
<comment type="caution">
    <text evidence="11">The sequence shown here is derived from an EMBL/GenBank/DDBJ whole genome shotgun (WGS) entry which is preliminary data.</text>
</comment>
<accession>G2DCB3</accession>
<evidence type="ECO:0000313" key="12">
    <source>
        <dbReference type="Proteomes" id="UP000004491"/>
    </source>
</evidence>
<evidence type="ECO:0000256" key="6">
    <source>
        <dbReference type="ARBA" id="ARBA00023136"/>
    </source>
</evidence>
<feature type="transmembrane region" description="Helical" evidence="8">
    <location>
        <begin position="274"/>
        <end position="299"/>
    </location>
</feature>
<dbReference type="PANTHER" id="PTHR30489:SF0">
    <property type="entry name" value="LIPOPROTEIN-RELEASING SYSTEM TRANSMEMBRANE PROTEIN LOLE"/>
    <property type="match status" value="1"/>
</dbReference>
<evidence type="ECO:0000259" key="9">
    <source>
        <dbReference type="Pfam" id="PF02687"/>
    </source>
</evidence>
<keyword evidence="5 8" id="KW-1133">Transmembrane helix</keyword>
<organism evidence="11 12">
    <name type="scientific">endosymbiont of Riftia pachyptila</name>
    <name type="common">vent Ph05</name>
    <dbReference type="NCBI Taxonomy" id="1048808"/>
    <lineage>
        <taxon>Bacteria</taxon>
        <taxon>Pseudomonadati</taxon>
        <taxon>Pseudomonadota</taxon>
        <taxon>Gammaproteobacteria</taxon>
        <taxon>sulfur-oxidizing symbionts</taxon>
    </lineage>
</organism>
<dbReference type="InterPro" id="IPR003838">
    <property type="entry name" value="ABC3_permease_C"/>
</dbReference>
<protein>
    <submittedName>
        <fullName evidence="11">ABC transporter, involved in lipoprotein release, permease protein</fullName>
    </submittedName>
</protein>
<evidence type="ECO:0000256" key="1">
    <source>
        <dbReference type="ARBA" id="ARBA00004651"/>
    </source>
</evidence>
<evidence type="ECO:0000256" key="7">
    <source>
        <dbReference type="SAM" id="MobiDB-lite"/>
    </source>
</evidence>
<feature type="domain" description="ABC3 transporter permease C-terminal" evidence="9">
    <location>
        <begin position="277"/>
        <end position="366"/>
    </location>
</feature>
<dbReference type="AlphaFoldDB" id="G2DCB3"/>
<dbReference type="Proteomes" id="UP000004491">
    <property type="component" value="Unassembled WGS sequence"/>
</dbReference>
<evidence type="ECO:0000313" key="11">
    <source>
        <dbReference type="EMBL" id="EGV51709.1"/>
    </source>
</evidence>
<dbReference type="InterPro" id="IPR025857">
    <property type="entry name" value="MacB_PCD"/>
</dbReference>
<evidence type="ECO:0000256" key="8">
    <source>
        <dbReference type="SAM" id="Phobius"/>
    </source>
</evidence>
<dbReference type="InterPro" id="IPR051447">
    <property type="entry name" value="Lipoprotein-release_system"/>
</dbReference>
<dbReference type="EMBL" id="AFOC01000028">
    <property type="protein sequence ID" value="EGV51709.1"/>
    <property type="molecule type" value="Genomic_DNA"/>
</dbReference>
<keyword evidence="6 8" id="KW-0472">Membrane</keyword>